<accession>A0A7S8FGT3</accession>
<feature type="transmembrane region" description="Helical" evidence="1">
    <location>
        <begin position="6"/>
        <end position="26"/>
    </location>
</feature>
<dbReference type="AlphaFoldDB" id="A0A7S8FGT3"/>
<dbReference type="KEGG" id="nkf:Nkreftii_003301"/>
<dbReference type="Proteomes" id="UP000593737">
    <property type="component" value="Chromosome"/>
</dbReference>
<name>A0A7S8FGT3_9BACT</name>
<sequence>MDDLILWSMWYVMLGALPLVMTRMLIKNAMERVVTRRRVPSFMKPR</sequence>
<evidence type="ECO:0000313" key="3">
    <source>
        <dbReference type="Proteomes" id="UP000593737"/>
    </source>
</evidence>
<dbReference type="EMBL" id="CP047423">
    <property type="protein sequence ID" value="QPD05527.1"/>
    <property type="molecule type" value="Genomic_DNA"/>
</dbReference>
<reference evidence="2 3" key="1">
    <citation type="journal article" date="2020" name="ISME J.">
        <title>Enrichment and physiological characterization of a novel comammox Nitrospira indicates ammonium inhibition of complete nitrification.</title>
        <authorList>
            <person name="Sakoula D."/>
            <person name="Koch H."/>
            <person name="Frank J."/>
            <person name="Jetten M.S.M."/>
            <person name="van Kessel M.A.H.J."/>
            <person name="Lucker S."/>
        </authorList>
    </citation>
    <scope>NUCLEOTIDE SEQUENCE [LARGE SCALE GENOMIC DNA]</scope>
    <source>
        <strain evidence="2">Comreactor17</strain>
    </source>
</reference>
<evidence type="ECO:0000313" key="2">
    <source>
        <dbReference type="EMBL" id="QPD05527.1"/>
    </source>
</evidence>
<organism evidence="2 3">
    <name type="scientific">Candidatus Nitrospira kreftii</name>
    <dbReference type="NCBI Taxonomy" id="2652173"/>
    <lineage>
        <taxon>Bacteria</taxon>
        <taxon>Pseudomonadati</taxon>
        <taxon>Nitrospirota</taxon>
        <taxon>Nitrospiria</taxon>
        <taxon>Nitrospirales</taxon>
        <taxon>Nitrospiraceae</taxon>
        <taxon>Nitrospira</taxon>
    </lineage>
</organism>
<protein>
    <submittedName>
        <fullName evidence="2">Uncharacterized protein</fullName>
    </submittedName>
</protein>
<keyword evidence="1" id="KW-0472">Membrane</keyword>
<proteinExistence type="predicted"/>
<gene>
    <name evidence="2" type="ORF">Nkreftii_003301</name>
</gene>
<keyword evidence="1" id="KW-0812">Transmembrane</keyword>
<keyword evidence="1" id="KW-1133">Transmembrane helix</keyword>
<evidence type="ECO:0000256" key="1">
    <source>
        <dbReference type="SAM" id="Phobius"/>
    </source>
</evidence>